<evidence type="ECO:0000256" key="1">
    <source>
        <dbReference type="SAM" id="MobiDB-lite"/>
    </source>
</evidence>
<feature type="region of interest" description="Disordered" evidence="1">
    <location>
        <begin position="247"/>
        <end position="279"/>
    </location>
</feature>
<accession>A0A8T0VJE0</accession>
<evidence type="ECO:0000313" key="2">
    <source>
        <dbReference type="EMBL" id="KAG2633756.1"/>
    </source>
</evidence>
<dbReference type="EMBL" id="CM029040">
    <property type="protein sequence ID" value="KAG2633756.1"/>
    <property type="molecule type" value="Genomic_DNA"/>
</dbReference>
<evidence type="ECO:0000313" key="3">
    <source>
        <dbReference type="Proteomes" id="UP000823388"/>
    </source>
</evidence>
<organism evidence="2 3">
    <name type="scientific">Panicum virgatum</name>
    <name type="common">Blackwell switchgrass</name>
    <dbReference type="NCBI Taxonomy" id="38727"/>
    <lineage>
        <taxon>Eukaryota</taxon>
        <taxon>Viridiplantae</taxon>
        <taxon>Streptophyta</taxon>
        <taxon>Embryophyta</taxon>
        <taxon>Tracheophyta</taxon>
        <taxon>Spermatophyta</taxon>
        <taxon>Magnoliopsida</taxon>
        <taxon>Liliopsida</taxon>
        <taxon>Poales</taxon>
        <taxon>Poaceae</taxon>
        <taxon>PACMAD clade</taxon>
        <taxon>Panicoideae</taxon>
        <taxon>Panicodae</taxon>
        <taxon>Paniceae</taxon>
        <taxon>Panicinae</taxon>
        <taxon>Panicum</taxon>
        <taxon>Panicum sect. Hiantes</taxon>
    </lineage>
</organism>
<reference evidence="2" key="1">
    <citation type="submission" date="2020-05" db="EMBL/GenBank/DDBJ databases">
        <title>WGS assembly of Panicum virgatum.</title>
        <authorList>
            <person name="Lovell J.T."/>
            <person name="Jenkins J."/>
            <person name="Shu S."/>
            <person name="Juenger T.E."/>
            <person name="Schmutz J."/>
        </authorList>
    </citation>
    <scope>NUCLEOTIDE SEQUENCE</scope>
    <source>
        <strain evidence="2">AP13</strain>
    </source>
</reference>
<feature type="compositionally biased region" description="Polar residues" evidence="1">
    <location>
        <begin position="264"/>
        <end position="279"/>
    </location>
</feature>
<evidence type="ECO:0008006" key="4">
    <source>
        <dbReference type="Google" id="ProtNLM"/>
    </source>
</evidence>
<dbReference type="GO" id="GO:0005634">
    <property type="term" value="C:nucleus"/>
    <property type="evidence" value="ECO:0007669"/>
    <property type="project" value="InterPro"/>
</dbReference>
<feature type="compositionally biased region" description="Polar residues" evidence="1">
    <location>
        <begin position="325"/>
        <end position="336"/>
    </location>
</feature>
<feature type="compositionally biased region" description="Basic and acidic residues" evidence="1">
    <location>
        <begin position="640"/>
        <end position="649"/>
    </location>
</feature>
<comment type="caution">
    <text evidence="2">The sequence shown here is derived from an EMBL/GenBank/DDBJ whole genome shotgun (WGS) entry which is preliminary data.</text>
</comment>
<keyword evidence="3" id="KW-1185">Reference proteome</keyword>
<feature type="region of interest" description="Disordered" evidence="1">
    <location>
        <begin position="311"/>
        <end position="339"/>
    </location>
</feature>
<dbReference type="Pfam" id="PF05965">
    <property type="entry name" value="FYRC"/>
    <property type="match status" value="1"/>
</dbReference>
<dbReference type="PANTHER" id="PTHR22715">
    <property type="entry name" value="TRANSFORMING GROWTH FACTOR BETA REGULATED GENE 1"/>
    <property type="match status" value="1"/>
</dbReference>
<feature type="region of interest" description="Disordered" evidence="1">
    <location>
        <begin position="640"/>
        <end position="666"/>
    </location>
</feature>
<dbReference type="PROSITE" id="PS51543">
    <property type="entry name" value="FYRC"/>
    <property type="match status" value="1"/>
</dbReference>
<dbReference type="OrthoDB" id="1928087at2759"/>
<dbReference type="InterPro" id="IPR015943">
    <property type="entry name" value="WD40/YVTN_repeat-like_dom_sf"/>
</dbReference>
<dbReference type="GO" id="GO:0051726">
    <property type="term" value="P:regulation of cell cycle"/>
    <property type="evidence" value="ECO:0007669"/>
    <property type="project" value="TreeGrafter"/>
</dbReference>
<sequence length="1170" mass="128187">MAAEEAEGDRVIEIVSAGSLYRRGGDWERKYWSCSRGKDRYPYPVGYHAVRHFSGISYAMEIQQGPRGPIFLVTSTEGDSATGETPDFAWKNLQKKTGAKVRNWQIRRSFPQKIDGAELFGFKNASVQRLLRELIVDSTGAVELSLPRAVVSEDAVLLVHKDSADVSEAEDLPVCLGPECGTAKRSIEPSQLESSAKKVHYQGMFTSVDNCNVSTHRNANERGPAGKALLENVSDSRCMLLSLEEVPGNSKSTSLDDNLGEPSPVSSEQVGLSSGSYLSSENTDLELAEKEVAKSMMSILLPHAIPLLKKINKKKKSKRKKKEGSTVSVRTHSAHNPSDDCCQGLTVPTIIGEGISKNRSGTSDHDCDIVKNGSADDDCKNNVFTLGKLNDFIADSFEDDTQILGNNKSKSMDVHHHESDVACSRGPNENSKLLYGKTEGHAKLYECQVGVNDGTNAPDVVYDHEKGQYILSDSLLACLEEEFGGEDSYQPANYNQCNGDVEKIQFEQQSNDLTNGTKNGSSVSIDVSYHNKTSSGSIDVCAQAFARQGSAVSRTGECLANVLPPCPSNTCNDAEKWGKHDVSSTSIAPPVYEGNLDMQDEQDHTKVPAIDQTENRLHGTSCHSENVEFVDKYVAFETPENGRHSKDRSQGVSTTELWPVGDGPEADKGNVLGKVEECQAGCRNGNKNTVPVSLQSNVFEHTPLKGENDGFHHQPGQALSITNRTHGLLSEYTKAQSSRSGHHLELVGCYLHQMPVLSIMLNTKNHGSLYIYVFCGLLESCQRFVYVYTVSKDQQDAPPSFVGYTPLLLPSLDESFTGNFPFQRSGLQFTPDGQFLVLSCIRIPFCRMQNIDCLCSVCKLGQCEDNSLKIVSVNLGYVSLITKLMPYGTVSCILICEPNYIVAIEDNRDLHIWKMVNGWSEISEQYVIPSLGNMGPSILELGIMPKSSSLIIGHDGSGGFYLWDICMRTLLATFAAPGNIVFQILPVGFCSLQDIIHAPVDDIDKKLREIGISDMSRQIDQDHFMMPPRDDIGVWLLISSASIAEYQYDLRNKEHNPRWRLALLAKKRVVMGNILDTRITALDASGNYGFAGTNGGLLYLWELSSGRKLIGVQCFNRGPVSCVAVDAKSGTVAVTDGGCQVLLYTQDKILTDAGADEHMFRMDKVTVAAS</sequence>
<dbReference type="InterPro" id="IPR036322">
    <property type="entry name" value="WD40_repeat_dom_sf"/>
</dbReference>
<dbReference type="PANTHER" id="PTHR22715:SF1">
    <property type="entry name" value="DNA BINDING PROTEIN"/>
    <property type="match status" value="1"/>
</dbReference>
<proteinExistence type="predicted"/>
<name>A0A8T0VJE0_PANVG</name>
<gene>
    <name evidence="2" type="ORF">PVAP13_2NG247800</name>
</gene>
<dbReference type="Proteomes" id="UP000823388">
    <property type="component" value="Chromosome 2N"/>
</dbReference>
<dbReference type="Gene3D" id="2.130.10.10">
    <property type="entry name" value="YVTN repeat-like/Quinoprotein amine dehydrogenase"/>
    <property type="match status" value="1"/>
</dbReference>
<dbReference type="AlphaFoldDB" id="A0A8T0VJE0"/>
<dbReference type="Gene3D" id="3.30.160.360">
    <property type="match status" value="1"/>
</dbReference>
<dbReference type="SUPFAM" id="SSF50978">
    <property type="entry name" value="WD40 repeat-like"/>
    <property type="match status" value="1"/>
</dbReference>
<feature type="compositionally biased region" description="Basic residues" evidence="1">
    <location>
        <begin position="311"/>
        <end position="322"/>
    </location>
</feature>
<protein>
    <recommendedName>
        <fullName evidence="4">FYR C-terminal domain-containing protein</fullName>
    </recommendedName>
</protein>
<dbReference type="InterPro" id="IPR040092">
    <property type="entry name" value="TBRG1"/>
</dbReference>
<dbReference type="InterPro" id="IPR003889">
    <property type="entry name" value="FYrich_C"/>
</dbReference>